<keyword evidence="2" id="KW-0472">Membrane</keyword>
<evidence type="ECO:0000256" key="2">
    <source>
        <dbReference type="SAM" id="Phobius"/>
    </source>
</evidence>
<organism evidence="3 4">
    <name type="scientific">Gordonia aquimaris</name>
    <dbReference type="NCBI Taxonomy" id="2984863"/>
    <lineage>
        <taxon>Bacteria</taxon>
        <taxon>Bacillati</taxon>
        <taxon>Actinomycetota</taxon>
        <taxon>Actinomycetes</taxon>
        <taxon>Mycobacteriales</taxon>
        <taxon>Gordoniaceae</taxon>
        <taxon>Gordonia</taxon>
    </lineage>
</organism>
<dbReference type="RefSeq" id="WP_235723161.1">
    <property type="nucleotide sequence ID" value="NZ_JAPKFM010000005.1"/>
</dbReference>
<evidence type="ECO:0000313" key="3">
    <source>
        <dbReference type="EMBL" id="MCX2963935.1"/>
    </source>
</evidence>
<evidence type="ECO:0000256" key="1">
    <source>
        <dbReference type="SAM" id="MobiDB-lite"/>
    </source>
</evidence>
<feature type="transmembrane region" description="Helical" evidence="2">
    <location>
        <begin position="41"/>
        <end position="61"/>
    </location>
</feature>
<feature type="transmembrane region" description="Helical" evidence="2">
    <location>
        <begin position="14"/>
        <end position="35"/>
    </location>
</feature>
<evidence type="ECO:0008006" key="5">
    <source>
        <dbReference type="Google" id="ProtNLM"/>
    </source>
</evidence>
<accession>A0A9X3D308</accession>
<evidence type="ECO:0000313" key="4">
    <source>
        <dbReference type="Proteomes" id="UP001143347"/>
    </source>
</evidence>
<comment type="caution">
    <text evidence="3">The sequence shown here is derived from an EMBL/GenBank/DDBJ whole genome shotgun (WGS) entry which is preliminary data.</text>
</comment>
<feature type="compositionally biased region" description="Pro residues" evidence="1">
    <location>
        <begin position="85"/>
        <end position="102"/>
    </location>
</feature>
<dbReference type="AlphaFoldDB" id="A0A9X3D308"/>
<reference evidence="3" key="1">
    <citation type="submission" date="2022-10" db="EMBL/GenBank/DDBJ databases">
        <title>WGS of marine actinomycetes from Thailand.</title>
        <authorList>
            <person name="Thawai C."/>
        </authorList>
    </citation>
    <scope>NUCLEOTIDE SEQUENCE</scope>
    <source>
        <strain evidence="3">SW21</strain>
    </source>
</reference>
<gene>
    <name evidence="3" type="ORF">OSB52_07475</name>
</gene>
<proteinExistence type="predicted"/>
<sequence>MSLHDTHFSFGKMVLYSLGAGVLVLLVSIPIILLIAQWSPVAGLVVALIAVLAMIAAIGTVSRRIIATAEREILAARAATEQPTARPPQAPPTSPQIPPNPNPGRTEPTDRNSATDG</sequence>
<keyword evidence="2" id="KW-0812">Transmembrane</keyword>
<feature type="region of interest" description="Disordered" evidence="1">
    <location>
        <begin position="77"/>
        <end position="117"/>
    </location>
</feature>
<keyword evidence="2" id="KW-1133">Transmembrane helix</keyword>
<protein>
    <recommendedName>
        <fullName evidence="5">DUF4229 domain-containing protein</fullName>
    </recommendedName>
</protein>
<dbReference type="EMBL" id="JAPKFM010000005">
    <property type="protein sequence ID" value="MCX2963935.1"/>
    <property type="molecule type" value="Genomic_DNA"/>
</dbReference>
<keyword evidence="4" id="KW-1185">Reference proteome</keyword>
<name>A0A9X3D308_9ACTN</name>
<dbReference type="Proteomes" id="UP001143347">
    <property type="component" value="Unassembled WGS sequence"/>
</dbReference>